<evidence type="ECO:0000313" key="1">
    <source>
        <dbReference type="EMBL" id="RGC49217.1"/>
    </source>
</evidence>
<dbReference type="OrthoDB" id="9792035at2"/>
<keyword evidence="2" id="KW-1185">Reference proteome</keyword>
<dbReference type="EMBL" id="QVFD01000003">
    <property type="protein sequence ID" value="RGC49217.1"/>
    <property type="molecule type" value="Genomic_DNA"/>
</dbReference>
<dbReference type="AlphaFoldDB" id="A0A3E2XQ35"/>
<accession>A0A3E2XQ35</accession>
<sequence>MNDTQRQQIKELRGKGYGYGRIAQVLSLSENTIKTYCRRHGLGGVVATPAPIDGEVHHCLCCGKKVVQPGGRKEKKFCSDKCRNKWWNSNLDKVNRKANYEFICSHCKKPFSAYGNKNRKYCSHACYIEDRFGGAE</sequence>
<comment type="caution">
    <text evidence="1">The sequence shown here is derived from an EMBL/GenBank/DDBJ whole genome shotgun (WGS) entry which is preliminary data.</text>
</comment>
<proteinExistence type="predicted"/>
<dbReference type="Gene3D" id="1.10.10.60">
    <property type="entry name" value="Homeodomain-like"/>
    <property type="match status" value="1"/>
</dbReference>
<dbReference type="Proteomes" id="UP000261231">
    <property type="component" value="Unassembled WGS sequence"/>
</dbReference>
<protein>
    <submittedName>
        <fullName evidence="1">Helix-turn-helix transcriptional regulator</fullName>
    </submittedName>
</protein>
<organism evidence="1 2">
    <name type="scientific">Coprococcus catus</name>
    <dbReference type="NCBI Taxonomy" id="116085"/>
    <lineage>
        <taxon>Bacteria</taxon>
        <taxon>Bacillati</taxon>
        <taxon>Bacillota</taxon>
        <taxon>Clostridia</taxon>
        <taxon>Lachnospirales</taxon>
        <taxon>Lachnospiraceae</taxon>
        <taxon>Coprococcus</taxon>
    </lineage>
</organism>
<name>A0A3E2XQ35_9FIRM</name>
<dbReference type="RefSeq" id="WP_117539111.1">
    <property type="nucleotide sequence ID" value="NZ_QVFD01000003.1"/>
</dbReference>
<evidence type="ECO:0000313" key="2">
    <source>
        <dbReference type="Proteomes" id="UP000261231"/>
    </source>
</evidence>
<reference evidence="1 2" key="1">
    <citation type="submission" date="2018-08" db="EMBL/GenBank/DDBJ databases">
        <title>A genome reference for cultivated species of the human gut microbiota.</title>
        <authorList>
            <person name="Zou Y."/>
            <person name="Xue W."/>
            <person name="Luo G."/>
        </authorList>
    </citation>
    <scope>NUCLEOTIDE SEQUENCE [LARGE SCALE GENOMIC DNA]</scope>
    <source>
        <strain evidence="1 2">AM28-39</strain>
    </source>
</reference>
<gene>
    <name evidence="1" type="ORF">DW747_04495</name>
</gene>